<evidence type="ECO:0000313" key="1">
    <source>
        <dbReference type="Proteomes" id="UP000887577"/>
    </source>
</evidence>
<dbReference type="AlphaFoldDB" id="A0A914YQT5"/>
<protein>
    <submittedName>
        <fullName evidence="2">Uncharacterized protein</fullName>
    </submittedName>
</protein>
<sequence length="122" mass="13879">MSMLVKDGDKCIGYHVVDKIEKDNFDSYFTNGSYMENPHLDFKDNYAEDIKNGPFNSHKANTIATLLDAPFAQTLRFLPKDVNCLLYFEVVGIDKNYQNAPKKGVVIFGDDNFGDLDFGDFF</sequence>
<dbReference type="WBParaSite" id="PSU_v2.g3146.t1">
    <property type="protein sequence ID" value="PSU_v2.g3146.t1"/>
    <property type="gene ID" value="PSU_v2.g3146"/>
</dbReference>
<name>A0A914YQT5_9BILA</name>
<accession>A0A914YQT5</accession>
<reference evidence="2" key="1">
    <citation type="submission" date="2022-11" db="UniProtKB">
        <authorList>
            <consortium name="WormBaseParasite"/>
        </authorList>
    </citation>
    <scope>IDENTIFICATION</scope>
</reference>
<dbReference type="Proteomes" id="UP000887577">
    <property type="component" value="Unplaced"/>
</dbReference>
<organism evidence="1 2">
    <name type="scientific">Panagrolaimus superbus</name>
    <dbReference type="NCBI Taxonomy" id="310955"/>
    <lineage>
        <taxon>Eukaryota</taxon>
        <taxon>Metazoa</taxon>
        <taxon>Ecdysozoa</taxon>
        <taxon>Nematoda</taxon>
        <taxon>Chromadorea</taxon>
        <taxon>Rhabditida</taxon>
        <taxon>Tylenchina</taxon>
        <taxon>Panagrolaimomorpha</taxon>
        <taxon>Panagrolaimoidea</taxon>
        <taxon>Panagrolaimidae</taxon>
        <taxon>Panagrolaimus</taxon>
    </lineage>
</organism>
<evidence type="ECO:0000313" key="2">
    <source>
        <dbReference type="WBParaSite" id="PSU_v2.g3146.t1"/>
    </source>
</evidence>
<keyword evidence="1" id="KW-1185">Reference proteome</keyword>
<proteinExistence type="predicted"/>